<dbReference type="InterPro" id="IPR001709">
    <property type="entry name" value="Flavoprot_Pyr_Nucl_cyt_Rdtase"/>
</dbReference>
<dbReference type="PROSITE" id="PS51384">
    <property type="entry name" value="FAD_FR"/>
    <property type="match status" value="1"/>
</dbReference>
<dbReference type="SUPFAM" id="SSF63380">
    <property type="entry name" value="Riboflavin synthase domain-like"/>
    <property type="match status" value="1"/>
</dbReference>
<feature type="domain" description="FAD-binding FR-type" evidence="1">
    <location>
        <begin position="4"/>
        <end position="106"/>
    </location>
</feature>
<dbReference type="SUPFAM" id="SSF52343">
    <property type="entry name" value="Ferredoxin reductase-like, C-terminal NADP-linked domain"/>
    <property type="match status" value="1"/>
</dbReference>
<organism evidence="2 3">
    <name type="scientific">Hymenobacter cavernae</name>
    <dbReference type="NCBI Taxonomy" id="2044852"/>
    <lineage>
        <taxon>Bacteria</taxon>
        <taxon>Pseudomonadati</taxon>
        <taxon>Bacteroidota</taxon>
        <taxon>Cytophagia</taxon>
        <taxon>Cytophagales</taxon>
        <taxon>Hymenobacteraceae</taxon>
        <taxon>Hymenobacter</taxon>
    </lineage>
</organism>
<dbReference type="Pfam" id="PF00175">
    <property type="entry name" value="NAD_binding_1"/>
    <property type="match status" value="1"/>
</dbReference>
<dbReference type="EMBL" id="BMHT01000004">
    <property type="protein sequence ID" value="GGF13061.1"/>
    <property type="molecule type" value="Genomic_DNA"/>
</dbReference>
<dbReference type="PANTHER" id="PTHR47354:SF5">
    <property type="entry name" value="PROTEIN RFBI"/>
    <property type="match status" value="1"/>
</dbReference>
<dbReference type="Gene3D" id="3.40.50.80">
    <property type="entry name" value="Nucleotide-binding domain of ferredoxin-NADP reductase (FNR) module"/>
    <property type="match status" value="1"/>
</dbReference>
<dbReference type="CDD" id="cd06217">
    <property type="entry name" value="FNR_iron_sulfur_binding_3"/>
    <property type="match status" value="1"/>
</dbReference>
<dbReference type="Pfam" id="PF00970">
    <property type="entry name" value="FAD_binding_6"/>
    <property type="match status" value="1"/>
</dbReference>
<dbReference type="RefSeq" id="WP_188814363.1">
    <property type="nucleotide sequence ID" value="NZ_BMHT01000004.1"/>
</dbReference>
<gene>
    <name evidence="2" type="ORF">GCM10011383_25270</name>
</gene>
<dbReference type="Gene3D" id="2.40.30.10">
    <property type="entry name" value="Translation factors"/>
    <property type="match status" value="1"/>
</dbReference>
<proteinExistence type="predicted"/>
<sequence>MTKVAWQLGLVKAIVQETPRIKTFSLQLPAWQPHLPGQHYDMRLTTEDGYQAERSYSIASPPGQIGEIDLTIELIDDGEVSAYLHEGVAVGDSLEVRGPIGGYFVWRKELQTLPLLLVAGGSGVVPLMAMLRHRALIGAANPTVLLFSVRTPAEAIYRQELEALAQQDKQLTLLFTFTRQAPVGWTGYQRRIDRAMLTAILGRFPTLPQCFICGPTALVEQAANTLLDLGLSADSIRTERFGPTGT</sequence>
<comment type="caution">
    <text evidence="2">The sequence shown here is derived from an EMBL/GenBank/DDBJ whole genome shotgun (WGS) entry which is preliminary data.</text>
</comment>
<dbReference type="InterPro" id="IPR050415">
    <property type="entry name" value="MRET"/>
</dbReference>
<evidence type="ECO:0000259" key="1">
    <source>
        <dbReference type="PROSITE" id="PS51384"/>
    </source>
</evidence>
<dbReference type="PRINTS" id="PR00371">
    <property type="entry name" value="FPNCR"/>
</dbReference>
<evidence type="ECO:0000313" key="2">
    <source>
        <dbReference type="EMBL" id="GGF13061.1"/>
    </source>
</evidence>
<reference evidence="3" key="1">
    <citation type="journal article" date="2019" name="Int. J. Syst. Evol. Microbiol.">
        <title>The Global Catalogue of Microorganisms (GCM) 10K type strain sequencing project: providing services to taxonomists for standard genome sequencing and annotation.</title>
        <authorList>
            <consortium name="The Broad Institute Genomics Platform"/>
            <consortium name="The Broad Institute Genome Sequencing Center for Infectious Disease"/>
            <person name="Wu L."/>
            <person name="Ma J."/>
        </authorList>
    </citation>
    <scope>NUCLEOTIDE SEQUENCE [LARGE SCALE GENOMIC DNA]</scope>
    <source>
        <strain evidence="3">CGMCC 1.15197</strain>
    </source>
</reference>
<accession>A0ABQ1UAF1</accession>
<dbReference type="PANTHER" id="PTHR47354">
    <property type="entry name" value="NADH OXIDOREDUCTASE HCR"/>
    <property type="match status" value="1"/>
</dbReference>
<dbReference type="Proteomes" id="UP000632273">
    <property type="component" value="Unassembled WGS sequence"/>
</dbReference>
<dbReference type="PRINTS" id="PR00406">
    <property type="entry name" value="CYTB5RDTASE"/>
</dbReference>
<dbReference type="InterPro" id="IPR017938">
    <property type="entry name" value="Riboflavin_synthase-like_b-brl"/>
</dbReference>
<evidence type="ECO:0000313" key="3">
    <source>
        <dbReference type="Proteomes" id="UP000632273"/>
    </source>
</evidence>
<name>A0ABQ1UAF1_9BACT</name>
<dbReference type="InterPro" id="IPR008333">
    <property type="entry name" value="Cbr1-like_FAD-bd_dom"/>
</dbReference>
<keyword evidence="3" id="KW-1185">Reference proteome</keyword>
<dbReference type="InterPro" id="IPR017927">
    <property type="entry name" value="FAD-bd_FR_type"/>
</dbReference>
<dbReference type="InterPro" id="IPR039261">
    <property type="entry name" value="FNR_nucleotide-bd"/>
</dbReference>
<protein>
    <submittedName>
        <fullName evidence="2">Oxidoreductase</fullName>
    </submittedName>
</protein>
<dbReference type="InterPro" id="IPR001433">
    <property type="entry name" value="OxRdtase_FAD/NAD-bd"/>
</dbReference>